<evidence type="ECO:0000259" key="1">
    <source>
        <dbReference type="Pfam" id="PF01575"/>
    </source>
</evidence>
<dbReference type="STRING" id="1262585.BJI46_07025"/>
<dbReference type="PANTHER" id="PTHR43664:SF1">
    <property type="entry name" value="BETA-METHYLMALYL-COA DEHYDRATASE"/>
    <property type="match status" value="1"/>
</dbReference>
<accession>A0A1E7QWK8</accession>
<dbReference type="OrthoDB" id="5298629at2"/>
<reference evidence="2 3" key="1">
    <citation type="submission" date="2016-09" db="EMBL/GenBank/DDBJ databases">
        <authorList>
            <person name="Capua I."/>
            <person name="De Benedictis P."/>
            <person name="Joannis T."/>
            <person name="Lombin L.H."/>
            <person name="Cattoli G."/>
        </authorList>
    </citation>
    <scope>NUCLEOTIDE SEQUENCE [LARGE SCALE GENOMIC DNA]</scope>
    <source>
        <strain evidence="2 3">ANC 4671</strain>
    </source>
</reference>
<proteinExistence type="predicted"/>
<name>A0A1E7QWK8_9GAMM</name>
<dbReference type="InterPro" id="IPR029069">
    <property type="entry name" value="HotDog_dom_sf"/>
</dbReference>
<gene>
    <name evidence="2" type="ORF">BJI46_07025</name>
</gene>
<protein>
    <submittedName>
        <fullName evidence="2">Dehydratase</fullName>
    </submittedName>
</protein>
<comment type="caution">
    <text evidence="2">The sequence shown here is derived from an EMBL/GenBank/DDBJ whole genome shotgun (WGS) entry which is preliminary data.</text>
</comment>
<dbReference type="Gene3D" id="3.10.129.10">
    <property type="entry name" value="Hotdog Thioesterase"/>
    <property type="match status" value="1"/>
</dbReference>
<dbReference type="InterPro" id="IPR002539">
    <property type="entry name" value="MaoC-like_dom"/>
</dbReference>
<dbReference type="Proteomes" id="UP000185895">
    <property type="component" value="Unassembled WGS sequence"/>
</dbReference>
<feature type="domain" description="MaoC-like" evidence="1">
    <location>
        <begin position="17"/>
        <end position="120"/>
    </location>
</feature>
<sequence length="163" mass="18681">MQKLFLEDLQVGDRFFSSEYVLTAEKLLNFAQVYDPQLFHLDPLAAEKHPVFHDLAGSGWQTSAIMMRLCTECFPVAGGLLGINAEVKWKKPTRINDRLRIEIELLSIRPSNHRPAQGYVSYQTITKNQHDEVVMEATATILVWSKSATTIQDYLDYEQYLDS</sequence>
<keyword evidence="3" id="KW-1185">Reference proteome</keyword>
<dbReference type="PANTHER" id="PTHR43664">
    <property type="entry name" value="MONOAMINE OXIDASE-RELATED"/>
    <property type="match status" value="1"/>
</dbReference>
<dbReference type="SUPFAM" id="SSF54637">
    <property type="entry name" value="Thioesterase/thiol ester dehydrase-isomerase"/>
    <property type="match status" value="1"/>
</dbReference>
<evidence type="ECO:0000313" key="2">
    <source>
        <dbReference type="EMBL" id="OEY91480.1"/>
    </source>
</evidence>
<dbReference type="InterPro" id="IPR052342">
    <property type="entry name" value="MCH/BMMD"/>
</dbReference>
<dbReference type="RefSeq" id="WP_070071095.1">
    <property type="nucleotide sequence ID" value="NZ_MKKK01000074.1"/>
</dbReference>
<dbReference type="AlphaFoldDB" id="A0A1E7QWK8"/>
<evidence type="ECO:0000313" key="3">
    <source>
        <dbReference type="Proteomes" id="UP000185895"/>
    </source>
</evidence>
<dbReference type="EMBL" id="MKKK01000074">
    <property type="protein sequence ID" value="OEY91480.1"/>
    <property type="molecule type" value="Genomic_DNA"/>
</dbReference>
<dbReference type="Pfam" id="PF01575">
    <property type="entry name" value="MaoC_dehydratas"/>
    <property type="match status" value="1"/>
</dbReference>
<organism evidence="2 3">
    <name type="scientific">Acinetobacter qingfengensis</name>
    <dbReference type="NCBI Taxonomy" id="1262585"/>
    <lineage>
        <taxon>Bacteria</taxon>
        <taxon>Pseudomonadati</taxon>
        <taxon>Pseudomonadota</taxon>
        <taxon>Gammaproteobacteria</taxon>
        <taxon>Moraxellales</taxon>
        <taxon>Moraxellaceae</taxon>
        <taxon>Acinetobacter</taxon>
    </lineage>
</organism>